<evidence type="ECO:0000313" key="11">
    <source>
        <dbReference type="Proteomes" id="UP000318823"/>
    </source>
</evidence>
<reference evidence="12 13" key="3">
    <citation type="journal article" date="2019" name="Nat. Med.">
        <title>A library of human gut bacterial isolates paired with longitudinal multiomics data enables mechanistic microbiome research.</title>
        <authorList>
            <person name="Poyet M."/>
            <person name="Groussin M."/>
            <person name="Gibbons S.M."/>
            <person name="Avila-Pacheco J."/>
            <person name="Jiang X."/>
            <person name="Kearney S.M."/>
            <person name="Perrotta A.R."/>
            <person name="Berdy B."/>
            <person name="Zhao S."/>
            <person name="Lieberman T.D."/>
            <person name="Swanson P.K."/>
            <person name="Smith M."/>
            <person name="Roesemann S."/>
            <person name="Alexander J.E."/>
            <person name="Rich S.A."/>
            <person name="Livny J."/>
            <person name="Vlamakis H."/>
            <person name="Clish C."/>
            <person name="Bullock K."/>
            <person name="Deik A."/>
            <person name="Scott J."/>
            <person name="Pierce K.A."/>
            <person name="Xavier R.J."/>
            <person name="Alm E.J."/>
        </authorList>
    </citation>
    <scope>NUCLEOTIDE SEQUENCE [LARGE SCALE GENOMIC DNA]</scope>
    <source>
        <strain evidence="4 17">BIOML-A134</strain>
        <strain evidence="7 16">BIOML-A14</strain>
        <strain evidence="6 15">BIOML-A15</strain>
        <strain evidence="2 13">BIOML-A160</strain>
        <strain evidence="3 12">BIOML-A163</strain>
        <strain evidence="8 14">BIOML-A2</strain>
        <strain evidence="5 18">BIOML-A41</strain>
    </source>
</reference>
<dbReference type="Pfam" id="PF13240">
    <property type="entry name" value="Zn_Ribbon_1"/>
    <property type="match status" value="1"/>
</dbReference>
<reference evidence="9" key="5">
    <citation type="submission" date="2022-10" db="EMBL/GenBank/DDBJ databases">
        <title>Human gut microbiome strain richness.</title>
        <authorList>
            <person name="Chen-Liaw A."/>
        </authorList>
    </citation>
    <scope>NUCLEOTIDE SEQUENCE</scope>
    <source>
        <strain evidence="9">BSD2780120875st1_E1_BSD2780120875_150330</strain>
    </source>
</reference>
<evidence type="ECO:0000313" key="17">
    <source>
        <dbReference type="Proteomes" id="UP000473905"/>
    </source>
</evidence>
<evidence type="ECO:0000259" key="1">
    <source>
        <dbReference type="Pfam" id="PF13240"/>
    </source>
</evidence>
<reference evidence="10" key="2">
    <citation type="journal article" date="2018" name="Nature">
        <title>Human gut bacteria contain acquired interbacterial defence systems.</title>
        <authorList>
            <person name="Ross B.D."/>
            <person name="Verster A.J."/>
            <person name="Radey M.C."/>
            <person name="Schmidtke D.T."/>
            <person name="Pope C.E."/>
            <person name="Hoffman L.R."/>
            <person name="Hajjar A."/>
            <person name="Peterson S.B."/>
            <person name="Borenstein E."/>
            <person name="Mougous J."/>
        </authorList>
    </citation>
    <scope>NUCLEOTIDE SEQUENCE</scope>
    <source>
        <strain evidence="10">3725 D1 iv</strain>
    </source>
</reference>
<dbReference type="EMBL" id="VWFP01000030">
    <property type="protein sequence ID" value="KAA4621377.1"/>
    <property type="molecule type" value="Genomic_DNA"/>
</dbReference>
<reference evidence="11" key="1">
    <citation type="journal article" date="2018" name="J. Anim. Genet.">
        <title>Acquired interbacterial defense systems protect against interspecies antagonism in the human gut microbiome.</title>
        <authorList>
            <person name="Ross B.D."/>
            <person name="Verster A.J."/>
            <person name="Radey M.C."/>
            <person name="Schmidtke D.T."/>
            <person name="Pope C.E."/>
            <person name="Hoffman L.R."/>
            <person name="Hajjar A."/>
            <person name="Peterson S.B."/>
            <person name="Borenstein E."/>
            <person name="Mougous J."/>
        </authorList>
    </citation>
    <scope>NUCLEOTIDE SEQUENCE [LARGE SCALE GENOMIC DNA]</scope>
    <source>
        <strain evidence="11">3725 D1 iv</strain>
    </source>
</reference>
<dbReference type="EMBL" id="VWKB01000028">
    <property type="protein sequence ID" value="KAA4093499.1"/>
    <property type="molecule type" value="Genomic_DNA"/>
</dbReference>
<dbReference type="EMBL" id="CP041395">
    <property type="protein sequence ID" value="QDM10084.1"/>
    <property type="molecule type" value="Genomic_DNA"/>
</dbReference>
<dbReference type="Proteomes" id="UP000323717">
    <property type="component" value="Unassembled WGS sequence"/>
</dbReference>
<dbReference type="AlphaFoldDB" id="A0A139LFH4"/>
<dbReference type="Proteomes" id="UP000473905">
    <property type="component" value="Unassembled WGS sequence"/>
</dbReference>
<evidence type="ECO:0000313" key="14">
    <source>
        <dbReference type="Proteomes" id="UP000375690"/>
    </source>
</evidence>
<evidence type="ECO:0000313" key="10">
    <source>
        <dbReference type="EMBL" id="QDM10084.1"/>
    </source>
</evidence>
<evidence type="ECO:0000313" key="8">
    <source>
        <dbReference type="EMBL" id="KAB1320932.1"/>
    </source>
</evidence>
<gene>
    <name evidence="10" type="ORF">DYI28_15975</name>
    <name evidence="8" type="ORF">F3B53_22530</name>
    <name evidence="5" type="ORF">F3B85_01760</name>
    <name evidence="6" type="ORF">F3B90_22355</name>
    <name evidence="7" type="ORF">F3B98_17735</name>
    <name evidence="4" type="ORF">F3D66_19350</name>
    <name evidence="3" type="ORF">F3D71_16060</name>
    <name evidence="2" type="ORF">F3F25_14870</name>
    <name evidence="9" type="ORF">PO382_25270</name>
</gene>
<reference evidence="10" key="4">
    <citation type="submission" date="2019-07" db="EMBL/GenBank/DDBJ databases">
        <authorList>
            <person name="Ross B.D."/>
            <person name="Verster A.J."/>
            <person name="Radey M.C."/>
            <person name="Schmidtke D.T."/>
            <person name="Pope C.E."/>
            <person name="Hoffman L.R."/>
            <person name="Hajjar A."/>
            <person name="Peterson S.B."/>
            <person name="Borenstein E."/>
            <person name="Mougous J.D."/>
        </authorList>
    </citation>
    <scope>NUCLEOTIDE SEQUENCE</scope>
    <source>
        <strain evidence="10">3725 D1 iv</strain>
    </source>
</reference>
<dbReference type="Proteomes" id="UP000318823">
    <property type="component" value="Chromosome"/>
</dbReference>
<dbReference type="Proteomes" id="UP000435985">
    <property type="component" value="Unassembled WGS sequence"/>
</dbReference>
<dbReference type="EMBL" id="VWFO01000025">
    <property type="protein sequence ID" value="KAA4662639.1"/>
    <property type="molecule type" value="Genomic_DNA"/>
</dbReference>
<dbReference type="EMBL" id="VWLB01000024">
    <property type="protein sequence ID" value="KAA3927541.1"/>
    <property type="molecule type" value="Genomic_DNA"/>
</dbReference>
<dbReference type="STRING" id="28116.Bovatus_02844"/>
<evidence type="ECO:0000313" key="12">
    <source>
        <dbReference type="Proteomes" id="UP000323717"/>
    </source>
</evidence>
<dbReference type="InterPro" id="IPR026870">
    <property type="entry name" value="Zinc_ribbon_dom"/>
</dbReference>
<evidence type="ECO:0000313" key="6">
    <source>
        <dbReference type="EMBL" id="KAA4621377.1"/>
    </source>
</evidence>
<evidence type="ECO:0000313" key="15">
    <source>
        <dbReference type="Proteomes" id="UP000424805"/>
    </source>
</evidence>
<evidence type="ECO:0000313" key="4">
    <source>
        <dbReference type="EMBL" id="KAA4093499.1"/>
    </source>
</evidence>
<keyword evidence="17" id="KW-1185">Reference proteome</keyword>
<dbReference type="Proteomes" id="UP000375690">
    <property type="component" value="Unassembled WGS sequence"/>
</dbReference>
<name>A0A139LFH4_BACOV</name>
<feature type="domain" description="Zinc-ribbon" evidence="1">
    <location>
        <begin position="146"/>
        <end position="168"/>
    </location>
</feature>
<evidence type="ECO:0000313" key="9">
    <source>
        <dbReference type="EMBL" id="MDC2745507.1"/>
    </source>
</evidence>
<dbReference type="EMBL" id="VWLE01000238">
    <property type="protein sequence ID" value="KAA3949386.1"/>
    <property type="molecule type" value="Genomic_DNA"/>
</dbReference>
<dbReference type="EMBL" id="JAQNZF010000060">
    <property type="protein sequence ID" value="MDC2745507.1"/>
    <property type="molecule type" value="Genomic_DNA"/>
</dbReference>
<dbReference type="EMBL" id="VWGP01000001">
    <property type="protein sequence ID" value="KAA4543358.1"/>
    <property type="molecule type" value="Genomic_DNA"/>
</dbReference>
<dbReference type="EMBL" id="VWFC01000038">
    <property type="protein sequence ID" value="KAB1320932.1"/>
    <property type="molecule type" value="Genomic_DNA"/>
</dbReference>
<dbReference type="RefSeq" id="WP_004302377.1">
    <property type="nucleotide sequence ID" value="NZ_CAAKNR010000187.1"/>
</dbReference>
<dbReference type="Proteomes" id="UP001219389">
    <property type="component" value="Unassembled WGS sequence"/>
</dbReference>
<evidence type="ECO:0000313" key="3">
    <source>
        <dbReference type="EMBL" id="KAA3949386.1"/>
    </source>
</evidence>
<protein>
    <submittedName>
        <fullName evidence="7">Zinc ribbon domain-containing protein</fullName>
    </submittedName>
</protein>
<proteinExistence type="predicted"/>
<evidence type="ECO:0000313" key="18">
    <source>
        <dbReference type="Proteomes" id="UP000478493"/>
    </source>
</evidence>
<dbReference type="Proteomes" id="UP000478493">
    <property type="component" value="Unassembled WGS sequence"/>
</dbReference>
<evidence type="ECO:0000313" key="7">
    <source>
        <dbReference type="EMBL" id="KAA4662639.1"/>
    </source>
</evidence>
<evidence type="ECO:0000313" key="5">
    <source>
        <dbReference type="EMBL" id="KAA4543358.1"/>
    </source>
</evidence>
<dbReference type="Proteomes" id="UP000365824">
    <property type="component" value="Unassembled WGS sequence"/>
</dbReference>
<evidence type="ECO:0000313" key="16">
    <source>
        <dbReference type="Proteomes" id="UP000435985"/>
    </source>
</evidence>
<evidence type="ECO:0000313" key="2">
    <source>
        <dbReference type="EMBL" id="KAA3927541.1"/>
    </source>
</evidence>
<accession>A0A139LFH4</accession>
<dbReference type="Proteomes" id="UP000424805">
    <property type="component" value="Unassembled WGS sequence"/>
</dbReference>
<organism evidence="7 16">
    <name type="scientific">Bacteroides ovatus</name>
    <dbReference type="NCBI Taxonomy" id="28116"/>
    <lineage>
        <taxon>Bacteria</taxon>
        <taxon>Pseudomonadati</taxon>
        <taxon>Bacteroidota</taxon>
        <taxon>Bacteroidia</taxon>
        <taxon>Bacteroidales</taxon>
        <taxon>Bacteroidaceae</taxon>
        <taxon>Bacteroides</taxon>
    </lineage>
</organism>
<evidence type="ECO:0000313" key="13">
    <source>
        <dbReference type="Proteomes" id="UP000365824"/>
    </source>
</evidence>
<sequence length="168" mass="18214">MGTFATKKILQGNPSLIPVIAEQIKTEFAAEQFEVQIDNLLSGGVDISISKGGLFKAVLGLKSALKVSLIPKDNAIAFEAGIGIFGQQAIPTIISMLFFWPVLITQIWGIVQQSKLDDKALEIAEEVLKNRDSFTTLNLDINGMVFCTNCGYRNIKGAKFCSECGQAL</sequence>